<proteinExistence type="predicted"/>
<name>A0ABY4SG94_AQUTE</name>
<accession>A0ABY4SG94</accession>
<evidence type="ECO:0000313" key="1">
    <source>
        <dbReference type="EMBL" id="URI10229.1"/>
    </source>
</evidence>
<dbReference type="RefSeq" id="WP_250198434.1">
    <property type="nucleotide sequence ID" value="NZ_CP097636.1"/>
</dbReference>
<dbReference type="EMBL" id="CP097636">
    <property type="protein sequence ID" value="URI10229.1"/>
    <property type="molecule type" value="Genomic_DNA"/>
</dbReference>
<evidence type="ECO:0000313" key="2">
    <source>
        <dbReference type="Proteomes" id="UP001056201"/>
    </source>
</evidence>
<dbReference type="Proteomes" id="UP001056201">
    <property type="component" value="Chromosome 2"/>
</dbReference>
<keyword evidence="2" id="KW-1185">Reference proteome</keyword>
<sequence>MSDNDLPEPDNLAREHCALMNAYGSVQRRCSRLLDEQARQLRAQDRELMRLRAAVIVRDSALLWAQQQQAELEAALPGLPTRRALARRVDALVDRVQALLRERSAWMPRERSPWSQALPPVVYRQKAQP</sequence>
<gene>
    <name evidence="1" type="ORF">MW290_14510</name>
</gene>
<protein>
    <recommendedName>
        <fullName evidence="3">Flagellar protein FlgN</fullName>
    </recommendedName>
</protein>
<reference evidence="1" key="1">
    <citation type="submission" date="2022-05" db="EMBL/GenBank/DDBJ databases">
        <title>An RpoN-dependent PEP-CTERM gene is involved in floc formation of an Aquincola tertiaricarbonis strain.</title>
        <authorList>
            <person name="Qiu D."/>
            <person name="Xia M."/>
        </authorList>
    </citation>
    <scope>NUCLEOTIDE SEQUENCE</scope>
    <source>
        <strain evidence="1">RN12</strain>
    </source>
</reference>
<organism evidence="1 2">
    <name type="scientific">Aquincola tertiaricarbonis</name>
    <dbReference type="NCBI Taxonomy" id="391953"/>
    <lineage>
        <taxon>Bacteria</taxon>
        <taxon>Pseudomonadati</taxon>
        <taxon>Pseudomonadota</taxon>
        <taxon>Betaproteobacteria</taxon>
        <taxon>Burkholderiales</taxon>
        <taxon>Sphaerotilaceae</taxon>
        <taxon>Aquincola</taxon>
    </lineage>
</organism>
<evidence type="ECO:0008006" key="3">
    <source>
        <dbReference type="Google" id="ProtNLM"/>
    </source>
</evidence>